<keyword evidence="8 10" id="KW-0505">Motor protein</keyword>
<dbReference type="OMA" id="HAYQCAM"/>
<dbReference type="PANTHER" id="PTHR47970:SF29">
    <property type="entry name" value="KINESIN FAMILY MEMBER 20B"/>
    <property type="match status" value="1"/>
</dbReference>
<keyword evidence="2" id="KW-0963">Cytoplasm</keyword>
<protein>
    <recommendedName>
        <fullName evidence="11">Kinesin-like protein</fullName>
    </recommendedName>
</protein>
<dbReference type="GO" id="GO:0007018">
    <property type="term" value="P:microtubule-based movement"/>
    <property type="evidence" value="ECO:0000318"/>
    <property type="project" value="GO_Central"/>
</dbReference>
<sequence>MNIVQMVFNDVRQKIPPPQAQTPSKPLKGSLFQNQNKPMNQSQNIPLQNTPSQSKVKFTSAPKLNASQKVPKTPSPIRTSRTTPILKASPAVPQQEHDPETDVKVFLRVRPILDQEAQADFSIDQNVVIAHTATKEGTSQNYAERKYTFTKVFDEKSYQDDIFVDVAMPLLKHFVRGHDGLIFAYGATSAGKTFTVRGSQEDPGLIPRITKSILGMEQPNGFERGLFVSCVEIYNERIQDLLGNNKNPLRISKDGFGYTVVKNATEIELKSFDDLKKILDTIDKNKSVGTTSYNSNSSRSHCVFTLKLITIPLDPHTHQRIADLSKITASRLSIVDLAGSERVKSGEGYSKIVNEARAINKSMLTLGKCIRGIRLAKNGQRNVQIPFRESKITELFKDFFDPVSQKKTYISIIINISPSTKQFDDTLFALQFAAEAIHCDIKSKNDDEDSDEDSEDDAVRALSFNEEEADQTQEQEPDEEVVNLIEAEAKIRQQVYTEMMSKMKEYQENQAQQLSQTKAHSAQSYPNKLQTALVIKAAGDQQRLQLEEFNREIERLTVNIAEKDAHLASLNDKLRQMELTLRAVMQDTDEKTKRKVSLEERAQRILATAQKLKNDISELMELHGRKMVQLKAQHEKEISQKLAQARH</sequence>
<keyword evidence="16" id="KW-1185">Reference proteome</keyword>
<feature type="domain" description="Kinesin motor" evidence="14">
    <location>
        <begin position="102"/>
        <end position="439"/>
    </location>
</feature>
<evidence type="ECO:0000256" key="1">
    <source>
        <dbReference type="ARBA" id="ARBA00004186"/>
    </source>
</evidence>
<dbReference type="GO" id="GO:0005737">
    <property type="term" value="C:cytoplasm"/>
    <property type="evidence" value="ECO:0000318"/>
    <property type="project" value="GO_Central"/>
</dbReference>
<dbReference type="EMBL" id="DS113331">
    <property type="protein sequence ID" value="EAY10849.1"/>
    <property type="molecule type" value="Genomic_DNA"/>
</dbReference>
<dbReference type="SUPFAM" id="SSF52540">
    <property type="entry name" value="P-loop containing nucleoside triphosphate hydrolases"/>
    <property type="match status" value="1"/>
</dbReference>
<dbReference type="PANTHER" id="PTHR47970">
    <property type="entry name" value="KINESIN-LIKE PROTEIN KIF11"/>
    <property type="match status" value="1"/>
</dbReference>
<keyword evidence="3" id="KW-0597">Phosphoprotein</keyword>
<dbReference type="GO" id="GO:0005634">
    <property type="term" value="C:nucleus"/>
    <property type="evidence" value="ECO:0000318"/>
    <property type="project" value="GO_Central"/>
</dbReference>
<dbReference type="STRING" id="5722.A2E955"/>
<keyword evidence="7 12" id="KW-0175">Coiled coil</keyword>
<evidence type="ECO:0000313" key="16">
    <source>
        <dbReference type="Proteomes" id="UP000001542"/>
    </source>
</evidence>
<dbReference type="SMART" id="SM00129">
    <property type="entry name" value="KISc"/>
    <property type="match status" value="1"/>
</dbReference>
<keyword evidence="5 10" id="KW-0547">Nucleotide-binding</keyword>
<dbReference type="PROSITE" id="PS50067">
    <property type="entry name" value="KINESIN_MOTOR_2"/>
    <property type="match status" value="1"/>
</dbReference>
<evidence type="ECO:0000256" key="8">
    <source>
        <dbReference type="ARBA" id="ARBA00023175"/>
    </source>
</evidence>
<dbReference type="InterPro" id="IPR047149">
    <property type="entry name" value="KIF11-like"/>
</dbReference>
<dbReference type="Pfam" id="PF00225">
    <property type="entry name" value="Kinesin"/>
    <property type="match status" value="1"/>
</dbReference>
<dbReference type="PROSITE" id="PS00411">
    <property type="entry name" value="KINESIN_MOTOR_1"/>
    <property type="match status" value="1"/>
</dbReference>
<evidence type="ECO:0000259" key="14">
    <source>
        <dbReference type="PROSITE" id="PS50067"/>
    </source>
</evidence>
<evidence type="ECO:0000256" key="7">
    <source>
        <dbReference type="ARBA" id="ARBA00023054"/>
    </source>
</evidence>
<evidence type="ECO:0000256" key="3">
    <source>
        <dbReference type="ARBA" id="ARBA00022553"/>
    </source>
</evidence>
<dbReference type="SMR" id="A2E955"/>
<dbReference type="GO" id="GO:0003777">
    <property type="term" value="F:microtubule motor activity"/>
    <property type="evidence" value="ECO:0000318"/>
    <property type="project" value="GO_Central"/>
</dbReference>
<dbReference type="RefSeq" id="XP_001323072.1">
    <property type="nucleotide sequence ID" value="XM_001323037.1"/>
</dbReference>
<dbReference type="GO" id="GO:0005874">
    <property type="term" value="C:microtubule"/>
    <property type="evidence" value="ECO:0000318"/>
    <property type="project" value="GO_Central"/>
</dbReference>
<dbReference type="InterPro" id="IPR019821">
    <property type="entry name" value="Kinesin_motor_CS"/>
</dbReference>
<evidence type="ECO:0000313" key="15">
    <source>
        <dbReference type="EMBL" id="EAY10849.1"/>
    </source>
</evidence>
<feature type="compositionally biased region" description="Polar residues" evidence="13">
    <location>
        <begin position="31"/>
        <end position="54"/>
    </location>
</feature>
<dbReference type="FunFam" id="3.40.850.10:FF:000203">
    <property type="entry name" value="Kinesin motor domain containing protein"/>
    <property type="match status" value="1"/>
</dbReference>
<evidence type="ECO:0000256" key="2">
    <source>
        <dbReference type="ARBA" id="ARBA00022490"/>
    </source>
</evidence>
<keyword evidence="6 10" id="KW-0067">ATP-binding</keyword>
<keyword evidence="4 11" id="KW-0493">Microtubule</keyword>
<dbReference type="InParanoid" id="A2E955"/>
<evidence type="ECO:0000256" key="4">
    <source>
        <dbReference type="ARBA" id="ARBA00022701"/>
    </source>
</evidence>
<dbReference type="InterPro" id="IPR036961">
    <property type="entry name" value="Kinesin_motor_dom_sf"/>
</dbReference>
<comment type="subcellular location">
    <subcellularLocation>
        <location evidence="1">Cytoplasm</location>
        <location evidence="1">Cytoskeleton</location>
        <location evidence="1">Spindle</location>
    </subcellularLocation>
</comment>
<dbReference type="GO" id="GO:0005819">
    <property type="term" value="C:spindle"/>
    <property type="evidence" value="ECO:0007669"/>
    <property type="project" value="UniProtKB-SubCell"/>
</dbReference>
<dbReference type="OrthoDB" id="3176171at2759"/>
<dbReference type="eggNOG" id="KOG0239">
    <property type="taxonomic scope" value="Eukaryota"/>
</dbReference>
<dbReference type="InterPro" id="IPR001752">
    <property type="entry name" value="Kinesin_motor_dom"/>
</dbReference>
<evidence type="ECO:0000256" key="12">
    <source>
        <dbReference type="SAM" id="Coils"/>
    </source>
</evidence>
<dbReference type="VEuPathDB" id="TrichDB:TVAG_258510"/>
<evidence type="ECO:0000256" key="9">
    <source>
        <dbReference type="ARBA" id="ARBA00023212"/>
    </source>
</evidence>
<reference evidence="15" key="1">
    <citation type="submission" date="2006-10" db="EMBL/GenBank/DDBJ databases">
        <authorList>
            <person name="Amadeo P."/>
            <person name="Zhao Q."/>
            <person name="Wortman J."/>
            <person name="Fraser-Liggett C."/>
            <person name="Carlton J."/>
        </authorList>
    </citation>
    <scope>NUCLEOTIDE SEQUENCE</scope>
    <source>
        <strain evidence="15">G3</strain>
    </source>
</reference>
<feature type="coiled-coil region" evidence="12">
    <location>
        <begin position="539"/>
        <end position="622"/>
    </location>
</feature>
<dbReference type="GO" id="GO:0008017">
    <property type="term" value="F:microtubule binding"/>
    <property type="evidence" value="ECO:0000318"/>
    <property type="project" value="GO_Central"/>
</dbReference>
<evidence type="ECO:0000256" key="13">
    <source>
        <dbReference type="SAM" id="MobiDB-lite"/>
    </source>
</evidence>
<name>A2E955_TRIV3</name>
<dbReference type="PRINTS" id="PR00380">
    <property type="entry name" value="KINESINHEAVY"/>
</dbReference>
<dbReference type="Proteomes" id="UP000001542">
    <property type="component" value="Unassembled WGS sequence"/>
</dbReference>
<feature type="region of interest" description="Disordered" evidence="13">
    <location>
        <begin position="1"/>
        <end position="54"/>
    </location>
</feature>
<evidence type="ECO:0000256" key="6">
    <source>
        <dbReference type="ARBA" id="ARBA00022840"/>
    </source>
</evidence>
<keyword evidence="9" id="KW-0206">Cytoskeleton</keyword>
<dbReference type="VEuPathDB" id="TrichDB:TVAGG3_0542530"/>
<feature type="binding site" evidence="10">
    <location>
        <begin position="186"/>
        <end position="193"/>
    </location>
    <ligand>
        <name>ATP</name>
        <dbReference type="ChEBI" id="CHEBI:30616"/>
    </ligand>
</feature>
<dbReference type="Gene3D" id="3.40.850.10">
    <property type="entry name" value="Kinesin motor domain"/>
    <property type="match status" value="1"/>
</dbReference>
<dbReference type="AlphaFoldDB" id="A2E955"/>
<dbReference type="InterPro" id="IPR027417">
    <property type="entry name" value="P-loop_NTPase"/>
</dbReference>
<proteinExistence type="inferred from homology"/>
<organism evidence="15 16">
    <name type="scientific">Trichomonas vaginalis (strain ATCC PRA-98 / G3)</name>
    <dbReference type="NCBI Taxonomy" id="412133"/>
    <lineage>
        <taxon>Eukaryota</taxon>
        <taxon>Metamonada</taxon>
        <taxon>Parabasalia</taxon>
        <taxon>Trichomonadida</taxon>
        <taxon>Trichomonadidae</taxon>
        <taxon>Trichomonas</taxon>
    </lineage>
</organism>
<dbReference type="GO" id="GO:0016887">
    <property type="term" value="F:ATP hydrolysis activity"/>
    <property type="evidence" value="ECO:0000318"/>
    <property type="project" value="GO_Central"/>
</dbReference>
<evidence type="ECO:0000256" key="10">
    <source>
        <dbReference type="PROSITE-ProRule" id="PRU00283"/>
    </source>
</evidence>
<comment type="similarity">
    <text evidence="10 11">Belongs to the TRAFAC class myosin-kinesin ATPase superfamily. Kinesin family.</text>
</comment>
<evidence type="ECO:0000256" key="5">
    <source>
        <dbReference type="ARBA" id="ARBA00022741"/>
    </source>
</evidence>
<dbReference type="GO" id="GO:0005524">
    <property type="term" value="F:ATP binding"/>
    <property type="evidence" value="ECO:0007669"/>
    <property type="project" value="UniProtKB-UniRule"/>
</dbReference>
<accession>A2E955</accession>
<reference evidence="15" key="2">
    <citation type="journal article" date="2007" name="Science">
        <title>Draft genome sequence of the sexually transmitted pathogen Trichomonas vaginalis.</title>
        <authorList>
            <person name="Carlton J.M."/>
            <person name="Hirt R.P."/>
            <person name="Silva J.C."/>
            <person name="Delcher A.L."/>
            <person name="Schatz M."/>
            <person name="Zhao Q."/>
            <person name="Wortman J.R."/>
            <person name="Bidwell S.L."/>
            <person name="Alsmark U.C.M."/>
            <person name="Besteiro S."/>
            <person name="Sicheritz-Ponten T."/>
            <person name="Noel C.J."/>
            <person name="Dacks J.B."/>
            <person name="Foster P.G."/>
            <person name="Simillion C."/>
            <person name="Van de Peer Y."/>
            <person name="Miranda-Saavedra D."/>
            <person name="Barton G.J."/>
            <person name="Westrop G.D."/>
            <person name="Mueller S."/>
            <person name="Dessi D."/>
            <person name="Fiori P.L."/>
            <person name="Ren Q."/>
            <person name="Paulsen I."/>
            <person name="Zhang H."/>
            <person name="Bastida-Corcuera F.D."/>
            <person name="Simoes-Barbosa A."/>
            <person name="Brown M.T."/>
            <person name="Hayes R.D."/>
            <person name="Mukherjee M."/>
            <person name="Okumura C.Y."/>
            <person name="Schneider R."/>
            <person name="Smith A.J."/>
            <person name="Vanacova S."/>
            <person name="Villalvazo M."/>
            <person name="Haas B.J."/>
            <person name="Pertea M."/>
            <person name="Feldblyum T.V."/>
            <person name="Utterback T.R."/>
            <person name="Shu C.L."/>
            <person name="Osoegawa K."/>
            <person name="de Jong P.J."/>
            <person name="Hrdy I."/>
            <person name="Horvathova L."/>
            <person name="Zubacova Z."/>
            <person name="Dolezal P."/>
            <person name="Malik S.B."/>
            <person name="Logsdon J.M. Jr."/>
            <person name="Henze K."/>
            <person name="Gupta A."/>
            <person name="Wang C.C."/>
            <person name="Dunne R.L."/>
            <person name="Upcroft J.A."/>
            <person name="Upcroft P."/>
            <person name="White O."/>
            <person name="Salzberg S.L."/>
            <person name="Tang P."/>
            <person name="Chiu C.-H."/>
            <person name="Lee Y.-S."/>
            <person name="Embley T.M."/>
            <person name="Coombs G.H."/>
            <person name="Mottram J.C."/>
            <person name="Tachezy J."/>
            <person name="Fraser-Liggett C.M."/>
            <person name="Johnson P.J."/>
        </authorList>
    </citation>
    <scope>NUCLEOTIDE SEQUENCE [LARGE SCALE GENOMIC DNA]</scope>
    <source>
        <strain evidence="15">G3</strain>
    </source>
</reference>
<evidence type="ECO:0000256" key="11">
    <source>
        <dbReference type="RuleBase" id="RU000394"/>
    </source>
</evidence>
<dbReference type="GO" id="GO:0005871">
    <property type="term" value="C:kinesin complex"/>
    <property type="evidence" value="ECO:0000318"/>
    <property type="project" value="GO_Central"/>
</dbReference>
<gene>
    <name evidence="15" type="ORF">TVAG_258510</name>
</gene>
<dbReference type="KEGG" id="tva:4768786"/>